<dbReference type="InterPro" id="IPR025714">
    <property type="entry name" value="Methyltranfer_dom"/>
</dbReference>
<sequence>MNWGLGVKAFNFVVLSLLGGLSLGGINFSNAADASAIRAAVESQDRLARDKARDGSRHSEAILNFFEVAPGQRVLDLFSGGGYYSELLARVVGEQGSVLVHNNQAYLPFAKEDLAERHYRERLPNAELIICEADELQLPDESLDRIFFILGFHDTYYQEPGWPAIDRERLLEQMFISLKFGGIVAIIDHDAAPGSDTGTAHELHRLAKQHAIDAMETAGFKLKGSLDVLENPEDKLTLSAFDEAVRGKTSRYVLKFVKP</sequence>
<accession>A0A6L7HYZ7</accession>
<gene>
    <name evidence="2" type="ORF">GNT65_12715</name>
</gene>
<dbReference type="InterPro" id="IPR029063">
    <property type="entry name" value="SAM-dependent_MTases_sf"/>
</dbReference>
<keyword evidence="2" id="KW-0489">Methyltransferase</keyword>
<evidence type="ECO:0000259" key="1">
    <source>
        <dbReference type="Pfam" id="PF13847"/>
    </source>
</evidence>
<dbReference type="GO" id="GO:0032259">
    <property type="term" value="P:methylation"/>
    <property type="evidence" value="ECO:0007669"/>
    <property type="project" value="UniProtKB-KW"/>
</dbReference>
<dbReference type="GO" id="GO:0008168">
    <property type="term" value="F:methyltransferase activity"/>
    <property type="evidence" value="ECO:0007669"/>
    <property type="project" value="UniProtKB-KW"/>
</dbReference>
<dbReference type="PIRSF" id="PIRSF031679">
    <property type="entry name" value="Mtase_Alr7345_prd"/>
    <property type="match status" value="1"/>
</dbReference>
<evidence type="ECO:0000313" key="2">
    <source>
        <dbReference type="EMBL" id="MXR69525.1"/>
    </source>
</evidence>
<dbReference type="EMBL" id="WRPA01000011">
    <property type="protein sequence ID" value="MXR69525.1"/>
    <property type="molecule type" value="Genomic_DNA"/>
</dbReference>
<dbReference type="CDD" id="cd02440">
    <property type="entry name" value="AdoMet_MTases"/>
    <property type="match status" value="1"/>
</dbReference>
<dbReference type="Gene3D" id="3.40.50.150">
    <property type="entry name" value="Vaccinia Virus protein VP39"/>
    <property type="match status" value="1"/>
</dbReference>
<organism evidence="2 3">
    <name type="scientific">Shewanella insulae</name>
    <dbReference type="NCBI Taxonomy" id="2681496"/>
    <lineage>
        <taxon>Bacteria</taxon>
        <taxon>Pseudomonadati</taxon>
        <taxon>Pseudomonadota</taxon>
        <taxon>Gammaproteobacteria</taxon>
        <taxon>Alteromonadales</taxon>
        <taxon>Shewanellaceae</taxon>
        <taxon>Shewanella</taxon>
    </lineage>
</organism>
<dbReference type="Proteomes" id="UP000474778">
    <property type="component" value="Unassembled WGS sequence"/>
</dbReference>
<dbReference type="SUPFAM" id="SSF53335">
    <property type="entry name" value="S-adenosyl-L-methionine-dependent methyltransferases"/>
    <property type="match status" value="1"/>
</dbReference>
<dbReference type="AlphaFoldDB" id="A0A6L7HYZ7"/>
<dbReference type="InterPro" id="IPR016980">
    <property type="entry name" value="S-AdoMet-dep_MeTrfase_Alr7345"/>
</dbReference>
<keyword evidence="3" id="KW-1185">Reference proteome</keyword>
<comment type="caution">
    <text evidence="2">The sequence shown here is derived from an EMBL/GenBank/DDBJ whole genome shotgun (WGS) entry which is preliminary data.</text>
</comment>
<proteinExistence type="predicted"/>
<evidence type="ECO:0000313" key="3">
    <source>
        <dbReference type="Proteomes" id="UP000474778"/>
    </source>
</evidence>
<protein>
    <submittedName>
        <fullName evidence="2">Methyltransferase domain-containing protein</fullName>
    </submittedName>
</protein>
<keyword evidence="2" id="KW-0808">Transferase</keyword>
<dbReference type="Pfam" id="PF13847">
    <property type="entry name" value="Methyltransf_31"/>
    <property type="match status" value="1"/>
</dbReference>
<dbReference type="RefSeq" id="WP_160796754.1">
    <property type="nucleotide sequence ID" value="NZ_WRPA01000011.1"/>
</dbReference>
<reference evidence="2 3" key="1">
    <citation type="submission" date="2019-12" db="EMBL/GenBank/DDBJ databases">
        <title>Shewanella insulae sp. nov., isolated from a tidal flat.</title>
        <authorList>
            <person name="Yoon J.-H."/>
        </authorList>
    </citation>
    <scope>NUCLEOTIDE SEQUENCE [LARGE SCALE GENOMIC DNA]</scope>
    <source>
        <strain evidence="2 3">JBTF-M18</strain>
    </source>
</reference>
<feature type="domain" description="Methyltransferase" evidence="1">
    <location>
        <begin position="71"/>
        <end position="199"/>
    </location>
</feature>
<name>A0A6L7HYZ7_9GAMM</name>